<dbReference type="Pfam" id="PF07298">
    <property type="entry name" value="NnrU"/>
    <property type="match status" value="1"/>
</dbReference>
<organism evidence="7 8">
    <name type="scientific">Sulfitobacter noctilucicola</name>
    <dbReference type="NCBI Taxonomy" id="1342301"/>
    <lineage>
        <taxon>Bacteria</taxon>
        <taxon>Pseudomonadati</taxon>
        <taxon>Pseudomonadota</taxon>
        <taxon>Alphaproteobacteria</taxon>
        <taxon>Rhodobacterales</taxon>
        <taxon>Roseobacteraceae</taxon>
        <taxon>Sulfitobacter</taxon>
    </lineage>
</organism>
<evidence type="ECO:0000256" key="4">
    <source>
        <dbReference type="ARBA" id="ARBA00023136"/>
    </source>
</evidence>
<dbReference type="RefSeq" id="WP_025056077.1">
    <property type="nucleotide sequence ID" value="NZ_JACIFU010000003.1"/>
</dbReference>
<feature type="transmembrane region" description="Helical" evidence="5">
    <location>
        <begin position="30"/>
        <end position="51"/>
    </location>
</feature>
<evidence type="ECO:0000256" key="2">
    <source>
        <dbReference type="ARBA" id="ARBA00022692"/>
    </source>
</evidence>
<reference evidence="7 8" key="1">
    <citation type="submission" date="2020-08" db="EMBL/GenBank/DDBJ databases">
        <title>Genomic Encyclopedia of Type Strains, Phase IV (KMG-IV): sequencing the most valuable type-strain genomes for metagenomic binning, comparative biology and taxonomic classification.</title>
        <authorList>
            <person name="Goeker M."/>
        </authorList>
    </citation>
    <scope>NUCLEOTIDE SEQUENCE [LARGE SCALE GENOMIC DNA]</scope>
    <source>
        <strain evidence="7 8">DSM 101015</strain>
    </source>
</reference>
<evidence type="ECO:0000256" key="5">
    <source>
        <dbReference type="SAM" id="Phobius"/>
    </source>
</evidence>
<sequence length="185" mass="20013">MLLLILGLILWAGAHYYKRLAPDSRAALGTPGKGIIAVVIVLSLVLMIVGYRGAAFIPVWQPPAFMVHINNLLMILAFWIYGSSAAKGAKAWPAYKTRHPQLLAVKTWAIAHLLVNGDLASILLFGGLLAWAVGSVIMINRAEPAWTPPAHAGRPTYIRLAVITLVIVAIVTAIHSWLGVWPFPS</sequence>
<keyword evidence="2 5" id="KW-0812">Transmembrane</keyword>
<dbReference type="GO" id="GO:0016020">
    <property type="term" value="C:membrane"/>
    <property type="evidence" value="ECO:0007669"/>
    <property type="project" value="UniProtKB-SubCell"/>
</dbReference>
<feature type="transmembrane region" description="Helical" evidence="5">
    <location>
        <begin position="63"/>
        <end position="82"/>
    </location>
</feature>
<keyword evidence="3 5" id="KW-1133">Transmembrane helix</keyword>
<gene>
    <name evidence="7" type="ORF">GGR93_002602</name>
</gene>
<dbReference type="AlphaFoldDB" id="A0A7W6M9A0"/>
<dbReference type="EMBL" id="JACIFU010000003">
    <property type="protein sequence ID" value="MBB4174814.1"/>
    <property type="molecule type" value="Genomic_DNA"/>
</dbReference>
<keyword evidence="4 5" id="KW-0472">Membrane</keyword>
<evidence type="ECO:0000256" key="3">
    <source>
        <dbReference type="ARBA" id="ARBA00022989"/>
    </source>
</evidence>
<feature type="transmembrane region" description="Helical" evidence="5">
    <location>
        <begin position="160"/>
        <end position="180"/>
    </location>
</feature>
<evidence type="ECO:0000256" key="1">
    <source>
        <dbReference type="ARBA" id="ARBA00004141"/>
    </source>
</evidence>
<evidence type="ECO:0000313" key="8">
    <source>
        <dbReference type="Proteomes" id="UP000565745"/>
    </source>
</evidence>
<feature type="transmembrane region" description="Helical" evidence="5">
    <location>
        <begin position="119"/>
        <end position="139"/>
    </location>
</feature>
<comment type="subcellular location">
    <subcellularLocation>
        <location evidence="1">Membrane</location>
        <topology evidence="1">Multi-pass membrane protein</topology>
    </subcellularLocation>
</comment>
<keyword evidence="8" id="KW-1185">Reference proteome</keyword>
<dbReference type="Proteomes" id="UP000565745">
    <property type="component" value="Unassembled WGS sequence"/>
</dbReference>
<dbReference type="InterPro" id="IPR009915">
    <property type="entry name" value="NnrU_dom"/>
</dbReference>
<comment type="caution">
    <text evidence="7">The sequence shown here is derived from an EMBL/GenBank/DDBJ whole genome shotgun (WGS) entry which is preliminary data.</text>
</comment>
<name>A0A7W6M9A0_9RHOB</name>
<dbReference type="OrthoDB" id="5293641at2"/>
<proteinExistence type="predicted"/>
<evidence type="ECO:0000259" key="6">
    <source>
        <dbReference type="Pfam" id="PF07298"/>
    </source>
</evidence>
<feature type="domain" description="NnrU" evidence="6">
    <location>
        <begin position="3"/>
        <end position="182"/>
    </location>
</feature>
<evidence type="ECO:0000313" key="7">
    <source>
        <dbReference type="EMBL" id="MBB4174814.1"/>
    </source>
</evidence>
<protein>
    <submittedName>
        <fullName evidence="7">Putative membrane protein</fullName>
    </submittedName>
</protein>
<accession>A0A7W6M9A0</accession>